<dbReference type="PANTHER" id="PTHR35743">
    <property type="entry name" value="NODULIN HOMEOBOX"/>
    <property type="match status" value="1"/>
</dbReference>
<dbReference type="PANTHER" id="PTHR35743:SF1">
    <property type="entry name" value="NODULIN HOMEOBOX"/>
    <property type="match status" value="1"/>
</dbReference>
<organism evidence="2 3">
    <name type="scientific">Hibiscus syriacus</name>
    <name type="common">Rose of Sharon</name>
    <dbReference type="NCBI Taxonomy" id="106335"/>
    <lineage>
        <taxon>Eukaryota</taxon>
        <taxon>Viridiplantae</taxon>
        <taxon>Streptophyta</taxon>
        <taxon>Embryophyta</taxon>
        <taxon>Tracheophyta</taxon>
        <taxon>Spermatophyta</taxon>
        <taxon>Magnoliopsida</taxon>
        <taxon>eudicotyledons</taxon>
        <taxon>Gunneridae</taxon>
        <taxon>Pentapetalae</taxon>
        <taxon>rosids</taxon>
        <taxon>malvids</taxon>
        <taxon>Malvales</taxon>
        <taxon>Malvaceae</taxon>
        <taxon>Malvoideae</taxon>
        <taxon>Hibiscus</taxon>
    </lineage>
</organism>
<dbReference type="GO" id="GO:0003697">
    <property type="term" value="F:single-stranded DNA binding"/>
    <property type="evidence" value="ECO:0007669"/>
    <property type="project" value="InterPro"/>
</dbReference>
<feature type="domain" description="Nodulin homeobox N-terminal" evidence="1">
    <location>
        <begin position="44"/>
        <end position="137"/>
    </location>
</feature>
<dbReference type="Proteomes" id="UP000436088">
    <property type="component" value="Unassembled WGS sequence"/>
</dbReference>
<comment type="caution">
    <text evidence="2">The sequence shown here is derived from an EMBL/GenBank/DDBJ whole genome shotgun (WGS) entry which is preliminary data.</text>
</comment>
<reference evidence="2" key="1">
    <citation type="submission" date="2019-09" db="EMBL/GenBank/DDBJ databases">
        <title>Draft genome information of white flower Hibiscus syriacus.</title>
        <authorList>
            <person name="Kim Y.-M."/>
        </authorList>
    </citation>
    <scope>NUCLEOTIDE SEQUENCE [LARGE SCALE GENOMIC DNA]</scope>
    <source>
        <strain evidence="2">YM2019G1</strain>
    </source>
</reference>
<evidence type="ECO:0000313" key="3">
    <source>
        <dbReference type="Proteomes" id="UP000436088"/>
    </source>
</evidence>
<protein>
    <recommendedName>
        <fullName evidence="1">Nodulin homeobox N-terminal domain-containing protein</fullName>
    </recommendedName>
</protein>
<sequence>MNVDLVEEFILESSRLDEEQLGMNRGRWRQQVGFLGFLLGAGNKVLLDDVKVSDQLVDLVFYVLLVLNDYRQDIHDSDPVPVLHSSLVACSLYLLIGCISSQWQDLALVMITHPKVDMLIPAPHALKERMMNLLYHLALSHEVGPNFLRTSFKSQFKH</sequence>
<proteinExistence type="predicted"/>
<evidence type="ECO:0000313" key="2">
    <source>
        <dbReference type="EMBL" id="KAE8726871.1"/>
    </source>
</evidence>
<keyword evidence="3" id="KW-1185">Reference proteome</keyword>
<dbReference type="GO" id="GO:0009908">
    <property type="term" value="P:flower development"/>
    <property type="evidence" value="ECO:0007669"/>
    <property type="project" value="InterPro"/>
</dbReference>
<evidence type="ECO:0000259" key="1">
    <source>
        <dbReference type="Pfam" id="PF25246"/>
    </source>
</evidence>
<dbReference type="AlphaFoldDB" id="A0A6A3CHE4"/>
<name>A0A6A3CHE4_HIBSY</name>
<dbReference type="InterPro" id="IPR057287">
    <property type="entry name" value="Ndx_N"/>
</dbReference>
<dbReference type="EMBL" id="VEPZ02000325">
    <property type="protein sequence ID" value="KAE8726871.1"/>
    <property type="molecule type" value="Genomic_DNA"/>
</dbReference>
<accession>A0A6A3CHE4</accession>
<gene>
    <name evidence="2" type="ORF">F3Y22_tig00005974pilonHSYRG00308</name>
</gene>
<dbReference type="Pfam" id="PF25246">
    <property type="entry name" value="Nodulin_N"/>
    <property type="match status" value="1"/>
</dbReference>
<dbReference type="InterPro" id="IPR039325">
    <property type="entry name" value="NDX"/>
</dbReference>